<feature type="modified residue" description="Phosphocysteine; by EIIA" evidence="7">
    <location>
        <position position="8"/>
    </location>
</feature>
<reference evidence="9 10" key="1">
    <citation type="submission" date="2023-07" db="EMBL/GenBank/DDBJ databases">
        <title>Genomic Encyclopedia of Type Strains, Phase IV (KMG-IV): sequencing the most valuable type-strain genomes for metagenomic binning, comparative biology and taxonomic classification.</title>
        <authorList>
            <person name="Goeker M."/>
        </authorList>
    </citation>
    <scope>NUCLEOTIDE SEQUENCE [LARGE SCALE GENOMIC DNA]</scope>
    <source>
        <strain evidence="9 10">DSM 16784</strain>
    </source>
</reference>
<name>A0ABU0E8J1_9FIRM</name>
<dbReference type="InterPro" id="IPR003501">
    <property type="entry name" value="PTS_EIIB_2/3"/>
</dbReference>
<dbReference type="Proteomes" id="UP001230220">
    <property type="component" value="Unassembled WGS sequence"/>
</dbReference>
<evidence type="ECO:0000256" key="5">
    <source>
        <dbReference type="ARBA" id="ARBA00022683"/>
    </source>
</evidence>
<evidence type="ECO:0000256" key="4">
    <source>
        <dbReference type="ARBA" id="ARBA00022679"/>
    </source>
</evidence>
<dbReference type="CDD" id="cd05564">
    <property type="entry name" value="PTS_IIB_chitobiose_lichenan"/>
    <property type="match status" value="1"/>
</dbReference>
<evidence type="ECO:0000256" key="3">
    <source>
        <dbReference type="ARBA" id="ARBA00022597"/>
    </source>
</evidence>
<feature type="domain" description="PTS EIIB type-3" evidence="8">
    <location>
        <begin position="1"/>
        <end position="98"/>
    </location>
</feature>
<evidence type="ECO:0000256" key="6">
    <source>
        <dbReference type="ARBA" id="ARBA00022777"/>
    </source>
</evidence>
<dbReference type="Pfam" id="PF02302">
    <property type="entry name" value="PTS_IIB"/>
    <property type="match status" value="1"/>
</dbReference>
<keyword evidence="5" id="KW-0598">Phosphotransferase system</keyword>
<protein>
    <submittedName>
        <fullName evidence="9">PTS system cellobiose-specific IIB component</fullName>
    </submittedName>
</protein>
<dbReference type="PROSITE" id="PS51100">
    <property type="entry name" value="PTS_EIIB_TYPE_3"/>
    <property type="match status" value="1"/>
</dbReference>
<keyword evidence="3" id="KW-0762">Sugar transport</keyword>
<evidence type="ECO:0000256" key="7">
    <source>
        <dbReference type="PROSITE-ProRule" id="PRU00423"/>
    </source>
</evidence>
<keyword evidence="2" id="KW-0597">Phosphoprotein</keyword>
<evidence type="ECO:0000313" key="9">
    <source>
        <dbReference type="EMBL" id="MDQ0363034.1"/>
    </source>
</evidence>
<keyword evidence="6" id="KW-0418">Kinase</keyword>
<evidence type="ECO:0000256" key="2">
    <source>
        <dbReference type="ARBA" id="ARBA00022553"/>
    </source>
</evidence>
<dbReference type="InterPro" id="IPR036095">
    <property type="entry name" value="PTS_EIIB-like_sf"/>
</dbReference>
<keyword evidence="1" id="KW-0813">Transport</keyword>
<keyword evidence="10" id="KW-1185">Reference proteome</keyword>
<evidence type="ECO:0000256" key="1">
    <source>
        <dbReference type="ARBA" id="ARBA00022448"/>
    </source>
</evidence>
<dbReference type="RefSeq" id="WP_307411498.1">
    <property type="nucleotide sequence ID" value="NZ_JAUSUR010000009.1"/>
</dbReference>
<sequence length="98" mass="10872">MKKVILLCSAGMSTSMLVENMKEAALNKNYDYQIEAHSLTELNNVKDSADIILLGPQVRFQLDSVKKQVECQVEVIPMTDYGQMNGSKVVELVHSLVG</sequence>
<dbReference type="Gene3D" id="3.40.50.2300">
    <property type="match status" value="1"/>
</dbReference>
<dbReference type="PANTHER" id="PTHR34581:SF2">
    <property type="entry name" value="PTS SYSTEM N,N'-DIACETYLCHITOBIOSE-SPECIFIC EIIB COMPONENT"/>
    <property type="match status" value="1"/>
</dbReference>
<keyword evidence="4" id="KW-0808">Transferase</keyword>
<accession>A0ABU0E8J1</accession>
<dbReference type="SUPFAM" id="SSF52794">
    <property type="entry name" value="PTS system IIB component-like"/>
    <property type="match status" value="1"/>
</dbReference>
<proteinExistence type="predicted"/>
<organism evidence="9 10">
    <name type="scientific">Breznakia pachnodae</name>
    <dbReference type="NCBI Taxonomy" id="265178"/>
    <lineage>
        <taxon>Bacteria</taxon>
        <taxon>Bacillati</taxon>
        <taxon>Bacillota</taxon>
        <taxon>Erysipelotrichia</taxon>
        <taxon>Erysipelotrichales</taxon>
        <taxon>Erysipelotrichaceae</taxon>
        <taxon>Breznakia</taxon>
    </lineage>
</organism>
<evidence type="ECO:0000259" key="8">
    <source>
        <dbReference type="PROSITE" id="PS51100"/>
    </source>
</evidence>
<dbReference type="PANTHER" id="PTHR34581">
    <property type="entry name" value="PTS SYSTEM N,N'-DIACETYLCHITOBIOSE-SPECIFIC EIIB COMPONENT"/>
    <property type="match status" value="1"/>
</dbReference>
<dbReference type="InterPro" id="IPR013012">
    <property type="entry name" value="PTS_EIIB_3"/>
</dbReference>
<gene>
    <name evidence="9" type="ORF">J2S15_003795</name>
</gene>
<dbReference type="InterPro" id="IPR051819">
    <property type="entry name" value="PTS_sugar-specific_EIIB"/>
</dbReference>
<evidence type="ECO:0000313" key="10">
    <source>
        <dbReference type="Proteomes" id="UP001230220"/>
    </source>
</evidence>
<comment type="caution">
    <text evidence="9">The sequence shown here is derived from an EMBL/GenBank/DDBJ whole genome shotgun (WGS) entry which is preliminary data.</text>
</comment>
<dbReference type="EMBL" id="JAUSUR010000009">
    <property type="protein sequence ID" value="MDQ0363034.1"/>
    <property type="molecule type" value="Genomic_DNA"/>
</dbReference>